<proteinExistence type="predicted"/>
<organism evidence="1">
    <name type="scientific">Triticum aestivum</name>
    <name type="common">Wheat</name>
    <dbReference type="NCBI Taxonomy" id="4565"/>
    <lineage>
        <taxon>Eukaryota</taxon>
        <taxon>Viridiplantae</taxon>
        <taxon>Streptophyta</taxon>
        <taxon>Embryophyta</taxon>
        <taxon>Tracheophyta</taxon>
        <taxon>Spermatophyta</taxon>
        <taxon>Magnoliopsida</taxon>
        <taxon>Liliopsida</taxon>
        <taxon>Poales</taxon>
        <taxon>Poaceae</taxon>
        <taxon>BOP clade</taxon>
        <taxon>Pooideae</taxon>
        <taxon>Triticodae</taxon>
        <taxon>Triticeae</taxon>
        <taxon>Triticinae</taxon>
        <taxon>Triticum</taxon>
    </lineage>
</organism>
<evidence type="ECO:0000313" key="1">
    <source>
        <dbReference type="EnsemblPlants" id="TraesCS5A02G319500.1.cds1"/>
    </source>
</evidence>
<protein>
    <submittedName>
        <fullName evidence="1">Uncharacterized protein</fullName>
    </submittedName>
</protein>
<keyword evidence="2" id="KW-1185">Reference proteome</keyword>
<dbReference type="Gramene" id="TraesWEE_scaffold_116767_01G000100.1">
    <property type="protein sequence ID" value="TraesWEE_scaffold_116767_01G000100.1"/>
    <property type="gene ID" value="TraesWEE_scaffold_116767_01G000100"/>
</dbReference>
<name>A0A3B6KKJ9_WHEAT</name>
<dbReference type="EnsemblPlants" id="TraesCS5A02G319500.1">
    <property type="protein sequence ID" value="TraesCS5A02G319500.1.cds1"/>
    <property type="gene ID" value="TraesCS5A02G319500"/>
</dbReference>
<dbReference type="Proteomes" id="UP000019116">
    <property type="component" value="Chromosome 5A"/>
</dbReference>
<dbReference type="Gramene" id="TraesCAD_scaffold_064057_01G000100.1">
    <property type="protein sequence ID" value="TraesCAD_scaffold_064057_01G000100.1"/>
    <property type="gene ID" value="TraesCAD_scaffold_064057_01G000100"/>
</dbReference>
<dbReference type="Gramene" id="TraesCLE_scaffold_173499_01G000100.1">
    <property type="protein sequence ID" value="TraesCLE_scaffold_173499_01G000100.1"/>
    <property type="gene ID" value="TraesCLE_scaffold_173499_01G000100"/>
</dbReference>
<dbReference type="Gramene" id="TraesCS5A02G319500.1">
    <property type="protein sequence ID" value="TraesCS5A02G319500.1.cds1"/>
    <property type="gene ID" value="TraesCS5A02G319500"/>
</dbReference>
<reference evidence="1" key="2">
    <citation type="submission" date="2018-10" db="UniProtKB">
        <authorList>
            <consortium name="EnsemblPlants"/>
        </authorList>
    </citation>
    <scope>IDENTIFICATION</scope>
</reference>
<dbReference type="AlphaFoldDB" id="A0A3B6KKJ9"/>
<evidence type="ECO:0000313" key="2">
    <source>
        <dbReference type="Proteomes" id="UP000019116"/>
    </source>
</evidence>
<dbReference type="Gramene" id="TraesROB_scaffold_059175_01G000100.1">
    <property type="protein sequence ID" value="TraesROB_scaffold_059175_01G000100.1"/>
    <property type="gene ID" value="TraesROB_scaffold_059175_01G000100"/>
</dbReference>
<sequence>MRPCLCRQAASVRANKLEPKERYDGMMTEVYEAEQVPAPIMEHLSVFRWLRGKGAFSVLGALFAGGGGKKIFKKNAEGSQPPMSLSARGANILLSLRKRTSANASKEMVMCVPESGGARCSWIVTGSSPLRLDDEQRRCGCFQFTSYIPTRTRKSSTSS</sequence>
<accession>A0A3B6KKJ9</accession>
<reference evidence="1" key="1">
    <citation type="submission" date="2018-08" db="EMBL/GenBank/DDBJ databases">
        <authorList>
            <person name="Rossello M."/>
        </authorList>
    </citation>
    <scope>NUCLEOTIDE SEQUENCE [LARGE SCALE GENOMIC DNA]</scope>
    <source>
        <strain evidence="1">cv. Chinese Spring</strain>
    </source>
</reference>